<gene>
    <name evidence="2" type="ORF">G3N55_07830</name>
</gene>
<proteinExistence type="predicted"/>
<comment type="caution">
    <text evidence="2">The sequence shown here is derived from an EMBL/GenBank/DDBJ whole genome shotgun (WGS) entry which is preliminary data.</text>
</comment>
<organism evidence="2 3">
    <name type="scientific">Dissulfurirhabdus thermomarina</name>
    <dbReference type="NCBI Taxonomy" id="1765737"/>
    <lineage>
        <taxon>Bacteria</taxon>
        <taxon>Deltaproteobacteria</taxon>
        <taxon>Dissulfurirhabdaceae</taxon>
        <taxon>Dissulfurirhabdus</taxon>
    </lineage>
</organism>
<dbReference type="EMBL" id="JAAGRR010000081">
    <property type="protein sequence ID" value="NDY42749.1"/>
    <property type="molecule type" value="Genomic_DNA"/>
</dbReference>
<dbReference type="Pfam" id="PF04351">
    <property type="entry name" value="PilP"/>
    <property type="match status" value="1"/>
</dbReference>
<accession>A0A6N9TNL9</accession>
<dbReference type="AlphaFoldDB" id="A0A6N9TNL9"/>
<dbReference type="Proteomes" id="UP000469346">
    <property type="component" value="Unassembled WGS sequence"/>
</dbReference>
<evidence type="ECO:0000256" key="1">
    <source>
        <dbReference type="SAM" id="MobiDB-lite"/>
    </source>
</evidence>
<feature type="region of interest" description="Disordered" evidence="1">
    <location>
        <begin position="100"/>
        <end position="123"/>
    </location>
</feature>
<sequence>MAVLKQIIGEGGHPAGRRLFLLCAVLISVVPGLAGCDTLSGLLGGRGTRKARPAPKAKVAQKVPTSKRVKELEARLARLLAPEAYRFSPAGKPDPFRPFMEVAGTGPQKSPARSKKGPGPGAKPEKCATVLECIDVGQLTLVAIVREADGTRLAMAQDAAGVGYTLREGDRVGYRGGRVTRILKDRVVVTEKVENVQGKLVPMDRVLLLYPEE</sequence>
<dbReference type="InterPro" id="IPR007446">
    <property type="entry name" value="PilP"/>
</dbReference>
<evidence type="ECO:0000313" key="2">
    <source>
        <dbReference type="EMBL" id="NDY42749.1"/>
    </source>
</evidence>
<dbReference type="Gene3D" id="2.30.30.830">
    <property type="match status" value="1"/>
</dbReference>
<evidence type="ECO:0000313" key="3">
    <source>
        <dbReference type="Proteomes" id="UP000469346"/>
    </source>
</evidence>
<dbReference type="RefSeq" id="WP_163298881.1">
    <property type="nucleotide sequence ID" value="NZ_JAAGRR010000081.1"/>
</dbReference>
<name>A0A6N9TNL9_DISTH</name>
<keyword evidence="3" id="KW-1185">Reference proteome</keyword>
<protein>
    <submittedName>
        <fullName evidence="2">Pilus assembly protein PilP</fullName>
    </submittedName>
</protein>
<reference evidence="2 3" key="1">
    <citation type="submission" date="2020-02" db="EMBL/GenBank/DDBJ databases">
        <title>Comparative genomics of sulfur disproportionating microorganisms.</title>
        <authorList>
            <person name="Ward L.M."/>
            <person name="Bertran E."/>
            <person name="Johnston D.T."/>
        </authorList>
    </citation>
    <scope>NUCLEOTIDE SEQUENCE [LARGE SCALE GENOMIC DNA]</scope>
    <source>
        <strain evidence="2 3">DSM 100025</strain>
    </source>
</reference>